<dbReference type="CDD" id="cd06257">
    <property type="entry name" value="DnaJ"/>
    <property type="match status" value="1"/>
</dbReference>
<name>A0ABY6KWY4_9ARAC</name>
<dbReference type="SMART" id="SM00271">
    <property type="entry name" value="DnaJ"/>
    <property type="match status" value="1"/>
</dbReference>
<reference evidence="2 3" key="1">
    <citation type="submission" date="2022-01" db="EMBL/GenBank/DDBJ databases">
        <title>A chromosomal length assembly of Cordylochernes scorpioides.</title>
        <authorList>
            <person name="Zeh D."/>
            <person name="Zeh J."/>
        </authorList>
    </citation>
    <scope>NUCLEOTIDE SEQUENCE [LARGE SCALE GENOMIC DNA]</scope>
    <source>
        <strain evidence="2">IN4F17</strain>
        <tissue evidence="2">Whole Body</tissue>
    </source>
</reference>
<organism evidence="2 3">
    <name type="scientific">Cordylochernes scorpioides</name>
    <dbReference type="NCBI Taxonomy" id="51811"/>
    <lineage>
        <taxon>Eukaryota</taxon>
        <taxon>Metazoa</taxon>
        <taxon>Ecdysozoa</taxon>
        <taxon>Arthropoda</taxon>
        <taxon>Chelicerata</taxon>
        <taxon>Arachnida</taxon>
        <taxon>Pseudoscorpiones</taxon>
        <taxon>Cheliferoidea</taxon>
        <taxon>Chernetidae</taxon>
        <taxon>Cordylochernes</taxon>
    </lineage>
</organism>
<sequence>MKHTPGEIKSFYELLGFNRTASEEEIKKAYKTEALKCHPDKNPGQEKKATVKFQKLLNAFVALVEYVNNFKYNDFPTPKEAEEEAEKEAEKSSNSKRAWGNFYKFDFDADFETDHFNIYEEYRKRKAKKDSEEEAAKSKINDDICDEINDDVDEDFPWEVKMPFTPDSKFLENMIEPFLKNACFDGFDGPGGFYQVYGNLFARISNCDIEFWPSKKFVRPHFGSSNSSYDKVVKPFYNYWLSYKTYKSYIDQGTLKFQASSRKKYNDMSLTRRDIFQRISEEDVKFWKDDKFKRPSFGYAESSIESVVEPFYDNWLSYNSYETFCCEGPKFAKDKKFSKNFEKNLNKCKKIEMKRLKKRDKEVVRIVKRVQNMDPRLK</sequence>
<dbReference type="InterPro" id="IPR054076">
    <property type="entry name" value="ZUO1-like_ZHD"/>
</dbReference>
<dbReference type="PANTHER" id="PTHR44029:SF1">
    <property type="entry name" value="DNAJ HOMOLOG SUBFAMILY C MEMBER 21"/>
    <property type="match status" value="1"/>
</dbReference>
<dbReference type="InterPro" id="IPR036869">
    <property type="entry name" value="J_dom_sf"/>
</dbReference>
<proteinExistence type="predicted"/>
<dbReference type="PROSITE" id="PS50076">
    <property type="entry name" value="DNAJ_2"/>
    <property type="match status" value="1"/>
</dbReference>
<dbReference type="PRINTS" id="PR00625">
    <property type="entry name" value="JDOMAIN"/>
</dbReference>
<dbReference type="InterPro" id="IPR051964">
    <property type="entry name" value="Chaperone_stress_response"/>
</dbReference>
<protein>
    <submittedName>
        <fullName evidence="2">DNAJC21</fullName>
    </submittedName>
</protein>
<dbReference type="Pfam" id="PF21884">
    <property type="entry name" value="ZUO1-like_ZHD"/>
    <property type="match status" value="1"/>
</dbReference>
<dbReference type="Gene3D" id="1.10.287.110">
    <property type="entry name" value="DnaJ domain"/>
    <property type="match status" value="1"/>
</dbReference>
<dbReference type="Pfam" id="PF00226">
    <property type="entry name" value="DnaJ"/>
    <property type="match status" value="1"/>
</dbReference>
<keyword evidence="3" id="KW-1185">Reference proteome</keyword>
<dbReference type="SUPFAM" id="SSF46565">
    <property type="entry name" value="Chaperone J-domain"/>
    <property type="match status" value="1"/>
</dbReference>
<dbReference type="PANTHER" id="PTHR44029">
    <property type="entry name" value="DNAJ HOMOLOG SUBFAMILY C MEMBER 21"/>
    <property type="match status" value="1"/>
</dbReference>
<feature type="domain" description="J" evidence="1">
    <location>
        <begin position="10"/>
        <end position="76"/>
    </location>
</feature>
<dbReference type="Proteomes" id="UP001235939">
    <property type="component" value="Chromosome 10"/>
</dbReference>
<gene>
    <name evidence="2" type="ORF">LAZ67_10002917</name>
</gene>
<accession>A0ABY6KWY4</accession>
<evidence type="ECO:0000313" key="3">
    <source>
        <dbReference type="Proteomes" id="UP001235939"/>
    </source>
</evidence>
<dbReference type="InterPro" id="IPR001623">
    <property type="entry name" value="DnaJ_domain"/>
</dbReference>
<evidence type="ECO:0000313" key="2">
    <source>
        <dbReference type="EMBL" id="UYV73375.1"/>
    </source>
</evidence>
<evidence type="ECO:0000259" key="1">
    <source>
        <dbReference type="PROSITE" id="PS50076"/>
    </source>
</evidence>
<dbReference type="EMBL" id="CP092872">
    <property type="protein sequence ID" value="UYV73375.1"/>
    <property type="molecule type" value="Genomic_DNA"/>
</dbReference>